<gene>
    <name evidence="3" type="ORF">SAMN04488042_1011030</name>
</gene>
<dbReference type="GO" id="GO:0019202">
    <property type="term" value="F:amino acid kinase activity"/>
    <property type="evidence" value="ECO:0007669"/>
    <property type="project" value="TreeGrafter"/>
</dbReference>
<accession>A0A1I4JIF7</accession>
<proteinExistence type="inferred from homology"/>
<dbReference type="Proteomes" id="UP000199144">
    <property type="component" value="Unassembled WGS sequence"/>
</dbReference>
<dbReference type="Gene3D" id="3.30.200.20">
    <property type="entry name" value="Phosphorylase Kinase, domain 1"/>
    <property type="match status" value="1"/>
</dbReference>
<keyword evidence="4" id="KW-1185">Reference proteome</keyword>
<dbReference type="PANTHER" id="PTHR21064">
    <property type="entry name" value="AMINOGLYCOSIDE PHOSPHOTRANSFERASE DOMAIN-CONTAINING PROTEIN-RELATED"/>
    <property type="match status" value="1"/>
</dbReference>
<dbReference type="RefSeq" id="WP_093091472.1">
    <property type="nucleotide sequence ID" value="NZ_FOTQ01000001.1"/>
</dbReference>
<protein>
    <submittedName>
        <fullName evidence="3">Ser/Thr protein kinase RdoA involved in Cpx stress response, MazF antagonist</fullName>
    </submittedName>
</protein>
<keyword evidence="3" id="KW-0418">Kinase</keyword>
<sequence length="312" mass="35158">MTDPVVQQALPLWGLQGADFSLLAQRENHVYAVRQGTTKYALRLHRPGYRTTPELVSELDWMMYLSRQGLHVPAPIPTHDGSYLAKLGTIHASLLTWLDGTPIGEGSEISEGSPTQIARMVGREMARLHDLTDNWGCPNAFVRPNWTADALLGENPLWGRFWEHPHLSPDQKNLLLKTRSRASRDLHALEADEGLIHADLLTENILLWNDGLGILDFDDCAIGYRSFELATFLLRYLERRDFPDLRNALLDGYAARRAISAEELDLMLLLRALTYVGWIIPRLNEPGGETRSKRMIARATGLANTYLEGRPS</sequence>
<evidence type="ECO:0000313" key="4">
    <source>
        <dbReference type="Proteomes" id="UP000199144"/>
    </source>
</evidence>
<keyword evidence="3" id="KW-0808">Transferase</keyword>
<dbReference type="STRING" id="254406.SAMN04488042_1011030"/>
<dbReference type="InterPro" id="IPR002575">
    <property type="entry name" value="Aminoglycoside_PTrfase"/>
</dbReference>
<dbReference type="PANTHER" id="PTHR21064:SF6">
    <property type="entry name" value="AMINOGLYCOSIDE PHOSPHOTRANSFERASE DOMAIN-CONTAINING PROTEIN"/>
    <property type="match status" value="1"/>
</dbReference>
<dbReference type="Pfam" id="PF01636">
    <property type="entry name" value="APH"/>
    <property type="match status" value="1"/>
</dbReference>
<dbReference type="EMBL" id="FOTQ01000001">
    <property type="protein sequence ID" value="SFL66061.1"/>
    <property type="molecule type" value="Genomic_DNA"/>
</dbReference>
<dbReference type="OrthoDB" id="241498at2"/>
<name>A0A1I4JIF7_9RHOB</name>
<dbReference type="InterPro" id="IPR050249">
    <property type="entry name" value="Pseudomonas-type_ThrB"/>
</dbReference>
<evidence type="ECO:0000313" key="3">
    <source>
        <dbReference type="EMBL" id="SFL66061.1"/>
    </source>
</evidence>
<dbReference type="AlphaFoldDB" id="A0A1I4JIF7"/>
<dbReference type="Gene3D" id="3.90.1200.10">
    <property type="match status" value="1"/>
</dbReference>
<evidence type="ECO:0000259" key="2">
    <source>
        <dbReference type="Pfam" id="PF01636"/>
    </source>
</evidence>
<reference evidence="3 4" key="1">
    <citation type="submission" date="2016-10" db="EMBL/GenBank/DDBJ databases">
        <authorList>
            <person name="de Groot N.N."/>
        </authorList>
    </citation>
    <scope>NUCLEOTIDE SEQUENCE [LARGE SCALE GENOMIC DNA]</scope>
    <source>
        <strain evidence="3 4">DSM 15283</strain>
    </source>
</reference>
<evidence type="ECO:0000256" key="1">
    <source>
        <dbReference type="ARBA" id="ARBA00038240"/>
    </source>
</evidence>
<organism evidence="3 4">
    <name type="scientific">Shimia aestuarii</name>
    <dbReference type="NCBI Taxonomy" id="254406"/>
    <lineage>
        <taxon>Bacteria</taxon>
        <taxon>Pseudomonadati</taxon>
        <taxon>Pseudomonadota</taxon>
        <taxon>Alphaproteobacteria</taxon>
        <taxon>Rhodobacterales</taxon>
        <taxon>Roseobacteraceae</taxon>
    </lineage>
</organism>
<feature type="domain" description="Aminoglycoside phosphotransferase" evidence="2">
    <location>
        <begin position="25"/>
        <end position="257"/>
    </location>
</feature>
<dbReference type="InterPro" id="IPR011009">
    <property type="entry name" value="Kinase-like_dom_sf"/>
</dbReference>
<comment type="similarity">
    <text evidence="1">Belongs to the pseudomonas-type ThrB family.</text>
</comment>
<dbReference type="SUPFAM" id="SSF56112">
    <property type="entry name" value="Protein kinase-like (PK-like)"/>
    <property type="match status" value="1"/>
</dbReference>